<dbReference type="Gene3D" id="1.10.10.10">
    <property type="entry name" value="Winged helix-like DNA-binding domain superfamily/Winged helix DNA-binding domain"/>
    <property type="match status" value="1"/>
</dbReference>
<dbReference type="CDD" id="cd07377">
    <property type="entry name" value="WHTH_GntR"/>
    <property type="match status" value="1"/>
</dbReference>
<sequence>MQKTIFFSMVTRQLLRACGLPSGFSGVFVVIGSCKITTRLPQVFCMQNKLIDPVAKTVLPPVERQRLHDTVVEHLRNFIVEGALEPGQKLNEREICEMLGISRTPLREALKVLESEGLVDIAPNRGASVSKMSEAEIRETFELMSGLEAFSGELACERITEAEVDEIKALHYAMLACRAQHDLAGYYSRNRAIHDCINLAARNAALRQTYLAINRRLQALRFRSNFEAAKLDRAVDDHGEMIEALEARDGRRLAAILRRHLLDKRDAVLRLDAGAQSSAGAPPA</sequence>
<dbReference type="InterPro" id="IPR000524">
    <property type="entry name" value="Tscrpt_reg_HTH_GntR"/>
</dbReference>
<dbReference type="InterPro" id="IPR036388">
    <property type="entry name" value="WH-like_DNA-bd_sf"/>
</dbReference>
<dbReference type="InterPro" id="IPR008920">
    <property type="entry name" value="TF_FadR/GntR_C"/>
</dbReference>
<keyword evidence="1" id="KW-0805">Transcription regulation</keyword>
<dbReference type="Gene3D" id="1.20.120.530">
    <property type="entry name" value="GntR ligand-binding domain-like"/>
    <property type="match status" value="1"/>
</dbReference>
<dbReference type="Proteomes" id="UP000031838">
    <property type="component" value="Chromosome 1"/>
</dbReference>
<dbReference type="Pfam" id="PF00392">
    <property type="entry name" value="GntR"/>
    <property type="match status" value="1"/>
</dbReference>
<dbReference type="HOGENOM" id="CLU_017584_5_1_4"/>
<proteinExistence type="predicted"/>
<dbReference type="InterPro" id="IPR036390">
    <property type="entry name" value="WH_DNA-bd_sf"/>
</dbReference>
<dbReference type="PROSITE" id="PS50949">
    <property type="entry name" value="HTH_GNTR"/>
    <property type="match status" value="1"/>
</dbReference>
<keyword evidence="6" id="KW-1185">Reference proteome</keyword>
<dbReference type="PRINTS" id="PR00035">
    <property type="entry name" value="HTHGNTR"/>
</dbReference>
<evidence type="ECO:0000256" key="1">
    <source>
        <dbReference type="ARBA" id="ARBA00023015"/>
    </source>
</evidence>
<reference evidence="5 6" key="2">
    <citation type="journal article" date="2016" name="Appl. Microbiol. Biotechnol.">
        <title>Mutations improving production and secretion of extracellular lipase by Burkholderia glumae PG1.</title>
        <authorList>
            <person name="Knapp A."/>
            <person name="Voget S."/>
            <person name="Gao R."/>
            <person name="Zaburannyi N."/>
            <person name="Krysciak D."/>
            <person name="Breuer M."/>
            <person name="Hauer B."/>
            <person name="Streit W.R."/>
            <person name="Muller R."/>
            <person name="Daniel R."/>
            <person name="Jaeger K.E."/>
        </authorList>
    </citation>
    <scope>NUCLEOTIDE SEQUENCE [LARGE SCALE GENOMIC DNA]</scope>
    <source>
        <strain evidence="5 6">PG1</strain>
    </source>
</reference>
<keyword evidence="2" id="KW-0238">DNA-binding</keyword>
<dbReference type="SUPFAM" id="SSF46785">
    <property type="entry name" value="Winged helix' DNA-binding domain"/>
    <property type="match status" value="1"/>
</dbReference>
<dbReference type="SUPFAM" id="SSF48008">
    <property type="entry name" value="GntR ligand-binding domain-like"/>
    <property type="match status" value="1"/>
</dbReference>
<organism evidence="5 6">
    <name type="scientific">Burkholderia plantarii</name>
    <dbReference type="NCBI Taxonomy" id="41899"/>
    <lineage>
        <taxon>Bacteria</taxon>
        <taxon>Pseudomonadati</taxon>
        <taxon>Pseudomonadota</taxon>
        <taxon>Betaproteobacteria</taxon>
        <taxon>Burkholderiales</taxon>
        <taxon>Burkholderiaceae</taxon>
        <taxon>Burkholderia</taxon>
    </lineage>
</organism>
<dbReference type="EMBL" id="CP002580">
    <property type="protein sequence ID" value="AJK45803.1"/>
    <property type="molecule type" value="Genomic_DNA"/>
</dbReference>
<dbReference type="KEGG" id="bgp:BGL_1c12810"/>
<dbReference type="GO" id="GO:0003677">
    <property type="term" value="F:DNA binding"/>
    <property type="evidence" value="ECO:0007669"/>
    <property type="project" value="UniProtKB-KW"/>
</dbReference>
<evidence type="ECO:0000313" key="6">
    <source>
        <dbReference type="Proteomes" id="UP000031838"/>
    </source>
</evidence>
<dbReference type="Pfam" id="PF07729">
    <property type="entry name" value="FCD"/>
    <property type="match status" value="1"/>
</dbReference>
<evidence type="ECO:0000259" key="4">
    <source>
        <dbReference type="PROSITE" id="PS50949"/>
    </source>
</evidence>
<evidence type="ECO:0000313" key="5">
    <source>
        <dbReference type="EMBL" id="AJK45803.1"/>
    </source>
</evidence>
<dbReference type="PANTHER" id="PTHR43537">
    <property type="entry name" value="TRANSCRIPTIONAL REGULATOR, GNTR FAMILY"/>
    <property type="match status" value="1"/>
</dbReference>
<dbReference type="GO" id="GO:0003700">
    <property type="term" value="F:DNA-binding transcription factor activity"/>
    <property type="evidence" value="ECO:0007669"/>
    <property type="project" value="InterPro"/>
</dbReference>
<reference evidence="6" key="1">
    <citation type="submission" date="2011-03" db="EMBL/GenBank/DDBJ databases">
        <authorList>
            <person name="Voget S."/>
            <person name="Streit W.R."/>
            <person name="Jaeger K.E."/>
            <person name="Daniel R."/>
        </authorList>
    </citation>
    <scope>NUCLEOTIDE SEQUENCE [LARGE SCALE GENOMIC DNA]</scope>
    <source>
        <strain evidence="6">PG1</strain>
    </source>
</reference>
<evidence type="ECO:0000256" key="2">
    <source>
        <dbReference type="ARBA" id="ARBA00023125"/>
    </source>
</evidence>
<gene>
    <name evidence="5" type="ORF">BGL_1c12810</name>
</gene>
<name>A0A0B6RR01_BURPL</name>
<dbReference type="InterPro" id="IPR011711">
    <property type="entry name" value="GntR_C"/>
</dbReference>
<evidence type="ECO:0000256" key="3">
    <source>
        <dbReference type="ARBA" id="ARBA00023163"/>
    </source>
</evidence>
<dbReference type="PROSITE" id="PS51257">
    <property type="entry name" value="PROKAR_LIPOPROTEIN"/>
    <property type="match status" value="1"/>
</dbReference>
<accession>A0A0B6RR01</accession>
<dbReference type="PANTHER" id="PTHR43537:SF50">
    <property type="entry name" value="TRANSCRIPTIONAL REGULATORY PROTEIN"/>
    <property type="match status" value="1"/>
</dbReference>
<dbReference type="SMART" id="SM00895">
    <property type="entry name" value="FCD"/>
    <property type="match status" value="1"/>
</dbReference>
<dbReference type="SMART" id="SM00345">
    <property type="entry name" value="HTH_GNTR"/>
    <property type="match status" value="1"/>
</dbReference>
<protein>
    <submittedName>
        <fullName evidence="5">Transcriptional regulator, GntR family</fullName>
    </submittedName>
</protein>
<dbReference type="AlphaFoldDB" id="A0A0B6RR01"/>
<feature type="domain" description="HTH gntR-type" evidence="4">
    <location>
        <begin position="65"/>
        <end position="132"/>
    </location>
</feature>
<keyword evidence="3" id="KW-0804">Transcription</keyword>